<protein>
    <submittedName>
        <fullName evidence="1">Uncharacterized protein</fullName>
    </submittedName>
</protein>
<sequence length="232" mass="26541">MFATTLAHEISHAYWMFFRGAESDFHEPLHQQGDQKCELGFSWEQWAFGHQINPLSFLTGRRVHEGPLTTSLVLQFRDGEETTSRKSKFAEFPGVTFEPVSSTKGGAHWITNLTYPTNTRTIWRAVPMEWIAEWFSKSVWDQRSKLELDCRLTAFVGVKDENFSRARLANEAILHDLGRQMFSEDDEHAELSRASSPSIKPSLQYLASASPTNSDRSLSHFLRQLSPTCELL</sequence>
<evidence type="ECO:0000313" key="2">
    <source>
        <dbReference type="Proteomes" id="UP000799750"/>
    </source>
</evidence>
<gene>
    <name evidence="1" type="ORF">BU16DRAFT_54598</name>
</gene>
<dbReference type="EMBL" id="MU004191">
    <property type="protein sequence ID" value="KAF2493779.1"/>
    <property type="molecule type" value="Genomic_DNA"/>
</dbReference>
<keyword evidence="2" id="KW-1185">Reference proteome</keyword>
<proteinExistence type="predicted"/>
<reference evidence="1" key="1">
    <citation type="journal article" date="2020" name="Stud. Mycol.">
        <title>101 Dothideomycetes genomes: a test case for predicting lifestyles and emergence of pathogens.</title>
        <authorList>
            <person name="Haridas S."/>
            <person name="Albert R."/>
            <person name="Binder M."/>
            <person name="Bloem J."/>
            <person name="Labutti K."/>
            <person name="Salamov A."/>
            <person name="Andreopoulos B."/>
            <person name="Baker S."/>
            <person name="Barry K."/>
            <person name="Bills G."/>
            <person name="Bluhm B."/>
            <person name="Cannon C."/>
            <person name="Castanera R."/>
            <person name="Culley D."/>
            <person name="Daum C."/>
            <person name="Ezra D."/>
            <person name="Gonzalez J."/>
            <person name="Henrissat B."/>
            <person name="Kuo A."/>
            <person name="Liang C."/>
            <person name="Lipzen A."/>
            <person name="Lutzoni F."/>
            <person name="Magnuson J."/>
            <person name="Mondo S."/>
            <person name="Nolan M."/>
            <person name="Ohm R."/>
            <person name="Pangilinan J."/>
            <person name="Park H.-J."/>
            <person name="Ramirez L."/>
            <person name="Alfaro M."/>
            <person name="Sun H."/>
            <person name="Tritt A."/>
            <person name="Yoshinaga Y."/>
            <person name="Zwiers L.-H."/>
            <person name="Turgeon B."/>
            <person name="Goodwin S."/>
            <person name="Spatafora J."/>
            <person name="Crous P."/>
            <person name="Grigoriev I."/>
        </authorList>
    </citation>
    <scope>NUCLEOTIDE SEQUENCE</scope>
    <source>
        <strain evidence="1">CBS 269.34</strain>
    </source>
</reference>
<accession>A0A6A6QNT0</accession>
<evidence type="ECO:0000313" key="1">
    <source>
        <dbReference type="EMBL" id="KAF2493779.1"/>
    </source>
</evidence>
<name>A0A6A6QNT0_9PEZI</name>
<organism evidence="1 2">
    <name type="scientific">Lophium mytilinum</name>
    <dbReference type="NCBI Taxonomy" id="390894"/>
    <lineage>
        <taxon>Eukaryota</taxon>
        <taxon>Fungi</taxon>
        <taxon>Dikarya</taxon>
        <taxon>Ascomycota</taxon>
        <taxon>Pezizomycotina</taxon>
        <taxon>Dothideomycetes</taxon>
        <taxon>Pleosporomycetidae</taxon>
        <taxon>Mytilinidiales</taxon>
        <taxon>Mytilinidiaceae</taxon>
        <taxon>Lophium</taxon>
    </lineage>
</organism>
<dbReference type="Proteomes" id="UP000799750">
    <property type="component" value="Unassembled WGS sequence"/>
</dbReference>
<dbReference type="AlphaFoldDB" id="A0A6A6QNT0"/>
<dbReference type="OrthoDB" id="10254945at2759"/>